<keyword evidence="5 7" id="KW-0456">Lyase</keyword>
<reference evidence="9 10" key="1">
    <citation type="submission" date="2018-06" db="EMBL/GenBank/DDBJ databases">
        <authorList>
            <person name="Strepis N."/>
        </authorList>
    </citation>
    <scope>NUCLEOTIDE SEQUENCE [LARGE SCALE GENOMIC DNA]</scope>
    <source>
        <strain evidence="9">LUCI</strain>
    </source>
</reference>
<dbReference type="Pfam" id="PF02746">
    <property type="entry name" value="MR_MLE_N"/>
    <property type="match status" value="1"/>
</dbReference>
<evidence type="ECO:0000256" key="5">
    <source>
        <dbReference type="ARBA" id="ARBA00023239"/>
    </source>
</evidence>
<comment type="cofactor">
    <cofactor evidence="1 7">
        <name>a divalent metal cation</name>
        <dbReference type="ChEBI" id="CHEBI:60240"/>
    </cofactor>
</comment>
<dbReference type="EC" id="4.2.1.113" evidence="6 7"/>
<feature type="binding site" evidence="7">
    <location>
        <position position="214"/>
    </location>
    <ligand>
        <name>Mg(2+)</name>
        <dbReference type="ChEBI" id="CHEBI:18420"/>
    </ligand>
</feature>
<feature type="domain" description="Mandelate racemase/muconate lactonizing enzyme C-terminal" evidence="8">
    <location>
        <begin position="143"/>
        <end position="235"/>
    </location>
</feature>
<dbReference type="Gene3D" id="3.30.390.10">
    <property type="entry name" value="Enolase-like, N-terminal domain"/>
    <property type="match status" value="1"/>
</dbReference>
<dbReference type="Gene3D" id="3.20.20.120">
    <property type="entry name" value="Enolase-like C-terminal domain"/>
    <property type="match status" value="1"/>
</dbReference>
<dbReference type="GO" id="GO:0043748">
    <property type="term" value="F:O-succinylbenzoate synthase activity"/>
    <property type="evidence" value="ECO:0007669"/>
    <property type="project" value="UniProtKB-EC"/>
</dbReference>
<evidence type="ECO:0000313" key="9">
    <source>
        <dbReference type="EMBL" id="VBB08341.1"/>
    </source>
</evidence>
<feature type="binding site" evidence="7">
    <location>
        <position position="189"/>
    </location>
    <ligand>
        <name>Mg(2+)</name>
        <dbReference type="ChEBI" id="CHEBI:18420"/>
    </ligand>
</feature>
<dbReference type="GO" id="GO:0009234">
    <property type="term" value="P:menaquinone biosynthetic process"/>
    <property type="evidence" value="ECO:0007669"/>
    <property type="project" value="UniProtKB-UniRule"/>
</dbReference>
<dbReference type="GO" id="GO:0000287">
    <property type="term" value="F:magnesium ion binding"/>
    <property type="evidence" value="ECO:0007669"/>
    <property type="project" value="UniProtKB-UniRule"/>
</dbReference>
<dbReference type="SFLD" id="SFLDG00180">
    <property type="entry name" value="muconate_cycloisomerase"/>
    <property type="match status" value="1"/>
</dbReference>
<name>A0A498RAC4_9FIRM</name>
<comment type="catalytic activity">
    <reaction evidence="7">
        <text>(1R,6R)-6-hydroxy-2-succinyl-cyclohexa-2,4-diene-1-carboxylate = 2-succinylbenzoate + H2O</text>
        <dbReference type="Rhea" id="RHEA:10196"/>
        <dbReference type="ChEBI" id="CHEBI:15377"/>
        <dbReference type="ChEBI" id="CHEBI:18325"/>
        <dbReference type="ChEBI" id="CHEBI:58689"/>
        <dbReference type="EC" id="4.2.1.113"/>
    </reaction>
</comment>
<evidence type="ECO:0000256" key="6">
    <source>
        <dbReference type="ARBA" id="ARBA00029491"/>
    </source>
</evidence>
<dbReference type="Pfam" id="PF13378">
    <property type="entry name" value="MR_MLE_C"/>
    <property type="match status" value="1"/>
</dbReference>
<feature type="active site" description="Proton acceptor" evidence="7">
    <location>
        <position position="263"/>
    </location>
</feature>
<dbReference type="SUPFAM" id="SSF54826">
    <property type="entry name" value="Enolase N-terminal domain-like"/>
    <property type="match status" value="1"/>
</dbReference>
<dbReference type="InterPro" id="IPR010197">
    <property type="entry name" value="OSBS/NAAAR"/>
</dbReference>
<dbReference type="GO" id="GO:0016854">
    <property type="term" value="F:racemase and epimerase activity"/>
    <property type="evidence" value="ECO:0007669"/>
    <property type="project" value="UniProtKB-ARBA"/>
</dbReference>
<feature type="active site" description="Proton donor" evidence="7">
    <location>
        <position position="164"/>
    </location>
</feature>
<dbReference type="PANTHER" id="PTHR48073">
    <property type="entry name" value="O-SUCCINYLBENZOATE SYNTHASE-RELATED"/>
    <property type="match status" value="1"/>
</dbReference>
<dbReference type="EMBL" id="UPPP01000088">
    <property type="protein sequence ID" value="VBB08341.1"/>
    <property type="molecule type" value="Genomic_DNA"/>
</dbReference>
<dbReference type="InterPro" id="IPR036849">
    <property type="entry name" value="Enolase-like_C_sf"/>
</dbReference>
<keyword evidence="10" id="KW-1185">Reference proteome</keyword>
<dbReference type="CDD" id="cd03317">
    <property type="entry name" value="NAAAR"/>
    <property type="match status" value="1"/>
</dbReference>
<dbReference type="OrthoDB" id="9774531at2"/>
<dbReference type="NCBIfam" id="TIGR01928">
    <property type="entry name" value="menC_lowGC_arch"/>
    <property type="match status" value="1"/>
</dbReference>
<dbReference type="HAMAP" id="MF_01933">
    <property type="entry name" value="MenC_2"/>
    <property type="match status" value="1"/>
</dbReference>
<dbReference type="SFLD" id="SFLDS00001">
    <property type="entry name" value="Enolase"/>
    <property type="match status" value="1"/>
</dbReference>
<evidence type="ECO:0000256" key="3">
    <source>
        <dbReference type="ARBA" id="ARBA00022723"/>
    </source>
</evidence>
<feature type="binding site" evidence="7">
    <location>
        <position position="239"/>
    </location>
    <ligand>
        <name>Mg(2+)</name>
        <dbReference type="ChEBI" id="CHEBI:18420"/>
    </ligand>
</feature>
<dbReference type="InterPro" id="IPR013341">
    <property type="entry name" value="Mandelate_racemase_N_dom"/>
</dbReference>
<dbReference type="InterPro" id="IPR047585">
    <property type="entry name" value="MenC"/>
</dbReference>
<dbReference type="InterPro" id="IPR029017">
    <property type="entry name" value="Enolase-like_N"/>
</dbReference>
<evidence type="ECO:0000256" key="7">
    <source>
        <dbReference type="HAMAP-Rule" id="MF_01933"/>
    </source>
</evidence>
<dbReference type="PANTHER" id="PTHR48073:SF5">
    <property type="entry name" value="O-SUCCINYLBENZOATE SYNTHASE"/>
    <property type="match status" value="1"/>
</dbReference>
<evidence type="ECO:0000256" key="2">
    <source>
        <dbReference type="ARBA" id="ARBA00022428"/>
    </source>
</evidence>
<evidence type="ECO:0000259" key="8">
    <source>
        <dbReference type="SMART" id="SM00922"/>
    </source>
</evidence>
<sequence length="371" mass="42147">MKIHSIILRMLTMRMKSPFTTSFGTEWNKQFILVEARDEDGRSGWGEAVAMAEPLYNEETVDTVWILLKKHLLPLLWQRELNHPREVAGWFTPIRRNYMAKAAVEGAIWDLFAKEQGIPLYRALGGNKNAIDVGISIGIQKNQEELLAVIEKYCNEGYKRIKIKIMPGWDTEIIAAVRCRFPDILLMADANSAYTLEDINRLAALDRYQLMMLEQPLAHDDMIDHAQLQQQLRTPVCLDESIHSVEDARKAIELGSCRIINIKVGRVGGLTEACRIHDFCRSHNVPVWCGGMLESGIGRAHNIAITTLPGFTLPGDTAASSRYWEQDLILPEVTVEQGRVQVPEEPGIGYEPCRERIDYHTLYSETFRNGE</sequence>
<comment type="pathway">
    <text evidence="7">Quinol/quinone metabolism; menaquinone biosynthesis.</text>
</comment>
<dbReference type="InterPro" id="IPR029065">
    <property type="entry name" value="Enolase_C-like"/>
</dbReference>
<dbReference type="InterPro" id="IPR013342">
    <property type="entry name" value="Mandelate_racemase_C"/>
</dbReference>
<dbReference type="AlphaFoldDB" id="A0A498RAC4"/>
<evidence type="ECO:0000313" key="10">
    <source>
        <dbReference type="Proteomes" id="UP000277811"/>
    </source>
</evidence>
<organism evidence="9 10">
    <name type="scientific">Lucifera butyrica</name>
    <dbReference type="NCBI Taxonomy" id="1351585"/>
    <lineage>
        <taxon>Bacteria</taxon>
        <taxon>Bacillati</taxon>
        <taxon>Bacillota</taxon>
        <taxon>Negativicutes</taxon>
        <taxon>Veillonellales</taxon>
        <taxon>Veillonellaceae</taxon>
        <taxon>Lucifera</taxon>
    </lineage>
</organism>
<evidence type="ECO:0000256" key="4">
    <source>
        <dbReference type="ARBA" id="ARBA00022842"/>
    </source>
</evidence>
<accession>A0A498RAC4</accession>
<dbReference type="Proteomes" id="UP000277811">
    <property type="component" value="Unassembled WGS sequence"/>
</dbReference>
<gene>
    <name evidence="7" type="primary">menC</name>
    <name evidence="9" type="ORF">LUCI_3613</name>
</gene>
<keyword evidence="3 7" id="KW-0479">Metal-binding</keyword>
<keyword evidence="4 7" id="KW-0460">Magnesium</keyword>
<dbReference type="UniPathway" id="UPA01057">
    <property type="reaction ID" value="UER00165"/>
</dbReference>
<dbReference type="UniPathway" id="UPA00079"/>
<dbReference type="SUPFAM" id="SSF51604">
    <property type="entry name" value="Enolase C-terminal domain-like"/>
    <property type="match status" value="1"/>
</dbReference>
<comment type="pathway">
    <text evidence="7">Quinol/quinone metabolism; 1,4-dihydroxy-2-naphthoate biosynthesis; 1,4-dihydroxy-2-naphthoate from chorismate: step 4/7.</text>
</comment>
<proteinExistence type="inferred from homology"/>
<dbReference type="SFLD" id="SFLDF00009">
    <property type="entry name" value="o-succinylbenzoate_synthase"/>
    <property type="match status" value="1"/>
</dbReference>
<comment type="similarity">
    <text evidence="7">Belongs to the mandelate racemase/muconate lactonizing enzyme family. MenC type 2 subfamily.</text>
</comment>
<evidence type="ECO:0000256" key="1">
    <source>
        <dbReference type="ARBA" id="ARBA00001968"/>
    </source>
</evidence>
<protein>
    <recommendedName>
        <fullName evidence="6 7">o-succinylbenzoate synthase</fullName>
        <shortName evidence="7">OSB synthase</shortName>
        <shortName evidence="7">OSBS</shortName>
        <ecNumber evidence="6 7">4.2.1.113</ecNumber>
    </recommendedName>
    <alternativeName>
        <fullName evidence="7">4-(2'-carboxyphenyl)-4-oxybutyric acid synthase</fullName>
    </alternativeName>
    <alternativeName>
        <fullName evidence="7">o-succinylbenzoic acid synthase</fullName>
    </alternativeName>
</protein>
<dbReference type="SMART" id="SM00922">
    <property type="entry name" value="MR_MLE"/>
    <property type="match status" value="1"/>
</dbReference>
<comment type="function">
    <text evidence="7">Converts 2-succinyl-6-hydroxy-2,4-cyclohexadiene-1-carboxylate (SHCHC) to 2-succinylbenzoate (OSB).</text>
</comment>
<keyword evidence="2 7" id="KW-0474">Menaquinone biosynthesis</keyword>